<accession>A0A1F5G6A0</accession>
<proteinExistence type="predicted"/>
<dbReference type="EMBL" id="MFAZ01000014">
    <property type="protein sequence ID" value="OGD87410.1"/>
    <property type="molecule type" value="Genomic_DNA"/>
</dbReference>
<dbReference type="AlphaFoldDB" id="A0A1F5G6A0"/>
<gene>
    <name evidence="1" type="ORF">A2870_01545</name>
</gene>
<evidence type="ECO:0000313" key="1">
    <source>
        <dbReference type="EMBL" id="OGD87410.1"/>
    </source>
</evidence>
<evidence type="ECO:0000313" key="2">
    <source>
        <dbReference type="Proteomes" id="UP000179102"/>
    </source>
</evidence>
<comment type="caution">
    <text evidence="1">The sequence shown here is derived from an EMBL/GenBank/DDBJ whole genome shotgun (WGS) entry which is preliminary data.</text>
</comment>
<name>A0A1F5G6A0_9BACT</name>
<organism evidence="1 2">
    <name type="scientific">Candidatus Curtissbacteria bacterium RIFCSPHIGHO2_01_FULL_41_11</name>
    <dbReference type="NCBI Taxonomy" id="1797711"/>
    <lineage>
        <taxon>Bacteria</taxon>
        <taxon>Candidatus Curtissiibacteriota</taxon>
    </lineage>
</organism>
<dbReference type="STRING" id="1797711.A2870_01545"/>
<reference evidence="1 2" key="1">
    <citation type="journal article" date="2016" name="Nat. Commun.">
        <title>Thousands of microbial genomes shed light on interconnected biogeochemical processes in an aquifer system.</title>
        <authorList>
            <person name="Anantharaman K."/>
            <person name="Brown C.T."/>
            <person name="Hug L.A."/>
            <person name="Sharon I."/>
            <person name="Castelle C.J."/>
            <person name="Probst A.J."/>
            <person name="Thomas B.C."/>
            <person name="Singh A."/>
            <person name="Wilkins M.J."/>
            <person name="Karaoz U."/>
            <person name="Brodie E.L."/>
            <person name="Williams K.H."/>
            <person name="Hubbard S.S."/>
            <person name="Banfield J.F."/>
        </authorList>
    </citation>
    <scope>NUCLEOTIDE SEQUENCE [LARGE SCALE GENOMIC DNA]</scope>
</reference>
<protein>
    <submittedName>
        <fullName evidence="1">Uncharacterized protein</fullName>
    </submittedName>
</protein>
<dbReference type="Proteomes" id="UP000179102">
    <property type="component" value="Unassembled WGS sequence"/>
</dbReference>
<sequence>MSLEFESKSAKDLFGGDAVDFVGADYIQRFFKVADDLKQLMQNVRTNDLEIRIAPFGDEESGFGILIKKDGSGYAVFHNFNSDQKGIWVSDDQIQKYKELMGLLEEGTVG</sequence>